<evidence type="ECO:0000313" key="2">
    <source>
        <dbReference type="EMBL" id="MFC3756328.1"/>
    </source>
</evidence>
<accession>A0ABV7XTJ0</accession>
<dbReference type="Gene3D" id="2.40.160.60">
    <property type="entry name" value="Outer membrane protein transport protein (OMPP1/FadL/TodX)"/>
    <property type="match status" value="1"/>
</dbReference>
<sequence>MNLTTKLLLGLGLSAGFLGYSQINPVLTGAPFLRIAPDARSGGMGDQGVVTSPDAFSQFWNAAKYPFSRTSSSIGLTYTPYMGKLTNDVFLLYGAFHKFLGQDERSTISASIYYFNMGEVDLTQLVGNDVTSNGVSKPNEFSIDVAYGLKLSDSYSMAVTGRFIRSDLAGGFNTDNTLKAANSFAVDISAYYTSERFSSFGGYDGKLNAGLAIQNLGPKLDYTGNEESRSYLPTMARLGIGYDMYLDDLNRVGISVEGSKLLVPGSEYTGVDAYRRPKYEIPNVGPIAGIGKSFKNPNSIMYSGALEYSYDNAFSVRGGYFHESEEQGARQFATAGIGLKYRSFGLDLSYLINMSKVNTALDNTLRFGLTWNIGEETSNNER</sequence>
<proteinExistence type="predicted"/>
<gene>
    <name evidence="2" type="primary">porV</name>
    <name evidence="2" type="ORF">ACFONJ_10160</name>
</gene>
<organism evidence="2 3">
    <name type="scientific">Chryseobacterium tructae</name>
    <dbReference type="NCBI Taxonomy" id="1037380"/>
    <lineage>
        <taxon>Bacteria</taxon>
        <taxon>Pseudomonadati</taxon>
        <taxon>Bacteroidota</taxon>
        <taxon>Flavobacteriia</taxon>
        <taxon>Flavobacteriales</taxon>
        <taxon>Weeksellaceae</taxon>
        <taxon>Chryseobacterium group</taxon>
        <taxon>Chryseobacterium</taxon>
    </lineage>
</organism>
<feature type="domain" description="Type IX secretion system protein PorV" evidence="1">
    <location>
        <begin position="24"/>
        <end position="265"/>
    </location>
</feature>
<evidence type="ECO:0000259" key="1">
    <source>
        <dbReference type="Pfam" id="PF19572"/>
    </source>
</evidence>
<dbReference type="Pfam" id="PF19572">
    <property type="entry name" value="PorV"/>
    <property type="match status" value="1"/>
</dbReference>
<reference evidence="3" key="1">
    <citation type="journal article" date="2019" name="Int. J. Syst. Evol. Microbiol.">
        <title>The Global Catalogue of Microorganisms (GCM) 10K type strain sequencing project: providing services to taxonomists for standard genome sequencing and annotation.</title>
        <authorList>
            <consortium name="The Broad Institute Genomics Platform"/>
            <consortium name="The Broad Institute Genome Sequencing Center for Infectious Disease"/>
            <person name="Wu L."/>
            <person name="Ma J."/>
        </authorList>
    </citation>
    <scope>NUCLEOTIDE SEQUENCE [LARGE SCALE GENOMIC DNA]</scope>
    <source>
        <strain evidence="3">CECT 7798</strain>
    </source>
</reference>
<dbReference type="EMBL" id="JBHRYO010000002">
    <property type="protein sequence ID" value="MFC3756328.1"/>
    <property type="molecule type" value="Genomic_DNA"/>
</dbReference>
<dbReference type="RefSeq" id="WP_378170001.1">
    <property type="nucleotide sequence ID" value="NZ_JBHRYO010000002.1"/>
</dbReference>
<dbReference type="NCBIfam" id="NF033709">
    <property type="entry name" value="PorV_fam"/>
    <property type="match status" value="1"/>
</dbReference>
<dbReference type="NCBIfam" id="NF033710">
    <property type="entry name" value="T9SS_OM_PorV"/>
    <property type="match status" value="1"/>
</dbReference>
<name>A0ABV7XTJ0_9FLAO</name>
<protein>
    <submittedName>
        <fullName evidence="2">Type IX secretion system outer membrane channel protein PorV</fullName>
    </submittedName>
</protein>
<dbReference type="InterPro" id="IPR047799">
    <property type="entry name" value="T9SS_OM_PorV"/>
</dbReference>
<keyword evidence="3" id="KW-1185">Reference proteome</keyword>
<dbReference type="InterPro" id="IPR045741">
    <property type="entry name" value="PorV"/>
</dbReference>
<dbReference type="Proteomes" id="UP001595735">
    <property type="component" value="Unassembled WGS sequence"/>
</dbReference>
<evidence type="ECO:0000313" key="3">
    <source>
        <dbReference type="Proteomes" id="UP001595735"/>
    </source>
</evidence>
<comment type="caution">
    <text evidence="2">The sequence shown here is derived from an EMBL/GenBank/DDBJ whole genome shotgun (WGS) entry which is preliminary data.</text>
</comment>